<dbReference type="PROSITE" id="PS51163">
    <property type="entry name" value="YRDC"/>
    <property type="match status" value="1"/>
</dbReference>
<dbReference type="Gene3D" id="3.90.870.10">
    <property type="entry name" value="DHBP synthase"/>
    <property type="match status" value="1"/>
</dbReference>
<dbReference type="AlphaFoldDB" id="A0A368DZE5"/>
<name>A0A368DZE5_9PROT</name>
<accession>A0A368DZE5</accession>
<feature type="domain" description="YrdC-like" evidence="1">
    <location>
        <begin position="7"/>
        <end position="205"/>
    </location>
</feature>
<dbReference type="Pfam" id="PF01300">
    <property type="entry name" value="Sua5_yciO_yrdC"/>
    <property type="match status" value="1"/>
</dbReference>
<sequence length="227" mass="25211">MGVLAIEKDAKQAFDVIMGGGTCILPMDVGYAFLGKGLDPVMHIFNTKQRANTKYNALIGNMDHHRSLHECTSRGREIVSAIVEDYDLPLGIIAPCNPGHELFGTIEEELYTRSTVDNTLAMLTNAGRFHSEITRLSFEAGQLFFGSSANVSTTGTRFRVEDVQDEIKEAADFIVNYGPVKYTHQGMSSTLLNVETLEVVRFGCCYENISDILKRHFNIDMPPRPAE</sequence>
<proteinExistence type="predicted"/>
<protein>
    <recommendedName>
        <fullName evidence="1">YrdC-like domain-containing protein</fullName>
    </recommendedName>
</protein>
<dbReference type="EMBL" id="QOQF01000011">
    <property type="protein sequence ID" value="RCL77207.1"/>
    <property type="molecule type" value="Genomic_DNA"/>
</dbReference>
<evidence type="ECO:0000313" key="3">
    <source>
        <dbReference type="Proteomes" id="UP000252132"/>
    </source>
</evidence>
<dbReference type="SUPFAM" id="SSF55821">
    <property type="entry name" value="YrdC/RibB"/>
    <property type="match status" value="1"/>
</dbReference>
<dbReference type="InterPro" id="IPR006070">
    <property type="entry name" value="Sua5-like_dom"/>
</dbReference>
<comment type="caution">
    <text evidence="2">The sequence shown here is derived from an EMBL/GenBank/DDBJ whole genome shotgun (WGS) entry which is preliminary data.</text>
</comment>
<evidence type="ECO:0000313" key="2">
    <source>
        <dbReference type="EMBL" id="RCL77207.1"/>
    </source>
</evidence>
<dbReference type="InterPro" id="IPR017945">
    <property type="entry name" value="DHBP_synth_RibB-like_a/b_dom"/>
</dbReference>
<gene>
    <name evidence="2" type="ORF">DBW69_04075</name>
</gene>
<organism evidence="2 3">
    <name type="scientific">PS1 clade bacterium</name>
    <dbReference type="NCBI Taxonomy" id="2175152"/>
    <lineage>
        <taxon>Bacteria</taxon>
        <taxon>Pseudomonadati</taxon>
        <taxon>Pseudomonadota</taxon>
        <taxon>Alphaproteobacteria</taxon>
        <taxon>PS1 clade</taxon>
    </lineage>
</organism>
<dbReference type="GO" id="GO:0003725">
    <property type="term" value="F:double-stranded RNA binding"/>
    <property type="evidence" value="ECO:0007669"/>
    <property type="project" value="InterPro"/>
</dbReference>
<evidence type="ECO:0000259" key="1">
    <source>
        <dbReference type="PROSITE" id="PS51163"/>
    </source>
</evidence>
<dbReference type="Proteomes" id="UP000252132">
    <property type="component" value="Unassembled WGS sequence"/>
</dbReference>
<reference evidence="2 3" key="1">
    <citation type="journal article" date="2018" name="Microbiome">
        <title>Fine metagenomic profile of the Mediterranean stratified and mixed water columns revealed by assembly and recruitment.</title>
        <authorList>
            <person name="Haro-Moreno J.M."/>
            <person name="Lopez-Perez M."/>
            <person name="De La Torre J.R."/>
            <person name="Picazo A."/>
            <person name="Camacho A."/>
            <person name="Rodriguez-Valera F."/>
        </authorList>
    </citation>
    <scope>NUCLEOTIDE SEQUENCE [LARGE SCALE GENOMIC DNA]</scope>
    <source>
        <strain evidence="2">MED-G55</strain>
    </source>
</reference>